<dbReference type="InterPro" id="IPR036188">
    <property type="entry name" value="FAD/NAD-bd_sf"/>
</dbReference>
<name>A0A347W4C8_9HELI</name>
<protein>
    <submittedName>
        <fullName evidence="3">FAD-binding protein</fullName>
    </submittedName>
    <submittedName>
        <fullName evidence="4">FAD-dependent oxidoreductase</fullName>
    </submittedName>
</protein>
<dbReference type="InterPro" id="IPR050097">
    <property type="entry name" value="Ferredoxin-NADP_redctase_2"/>
</dbReference>
<evidence type="ECO:0000256" key="2">
    <source>
        <dbReference type="ARBA" id="ARBA00023002"/>
    </source>
</evidence>
<evidence type="ECO:0000313" key="3">
    <source>
        <dbReference type="EMBL" id="MWV69783.1"/>
    </source>
</evidence>
<dbReference type="GO" id="GO:0016491">
    <property type="term" value="F:oxidoreductase activity"/>
    <property type="evidence" value="ECO:0007669"/>
    <property type="project" value="UniProtKB-KW"/>
</dbReference>
<gene>
    <name evidence="3" type="ORF">DCO61_07170</name>
    <name evidence="4" type="ORF">LS64_001845</name>
</gene>
<keyword evidence="2" id="KW-0560">Oxidoreductase</keyword>
<dbReference type="AlphaFoldDB" id="A0A347W4C8"/>
<accession>A0A347W4C8</accession>
<sequence length="315" mass="34306">MYDVIIVGAGPGGIAAAIECKKAGISNILVLEKTDKISAMIREYYKAGKRVDKDYKGQVVELAGNIPFGDSNKEDTLALFERLLAENSVEILYNHEVDRIVKKGEIFSVRCVNNEVFECKFAIIGIGKMGKPNKPSYPLPISLRKKVNFNVNDCVAGEKILVVGGGNSAVEYAVYLTTITPTTLNYRRKEFSRINEENARELESALSKGLKGKFGIDIESVSDVDSKLCVTFSDGSSESFDRIVYAIGGVTPVDFLRKCGVEIDSNGAAKADENRESEVKNLFVVGDLLYKNGGSIAISMNDAHKIVGVIKSRLG</sequence>
<dbReference type="Proteomes" id="UP000029714">
    <property type="component" value="Unassembled WGS sequence"/>
</dbReference>
<evidence type="ECO:0000313" key="6">
    <source>
        <dbReference type="Proteomes" id="UP000477070"/>
    </source>
</evidence>
<comment type="caution">
    <text evidence="4">The sequence shown here is derived from an EMBL/GenBank/DDBJ whole genome shotgun (WGS) entry which is preliminary data.</text>
</comment>
<reference evidence="4 5" key="1">
    <citation type="journal article" date="2014" name="Genome Announc.">
        <title>Draft genome sequences of eight enterohepatic helicobacter species isolated from both laboratory and wild rodents.</title>
        <authorList>
            <person name="Sheh A."/>
            <person name="Shen Z."/>
            <person name="Fox J.G."/>
        </authorList>
    </citation>
    <scope>NUCLEOTIDE SEQUENCE [LARGE SCALE GENOMIC DNA]</scope>
    <source>
        <strain evidence="4 5">MIT 97-6194</strain>
    </source>
</reference>
<reference evidence="4 5" key="2">
    <citation type="journal article" date="2016" name="Infect. Immun.">
        <title>Helicobacter saguini, a Novel Helicobacter Isolated from Cotton-Top Tamarins with Ulcerative Colitis, Has Proinflammatory Properties and Induces Typhlocolitis and Dysplasia in Gnotobiotic IL-10-/- Mice.</title>
        <authorList>
            <person name="Shen Z."/>
            <person name="Mannion A."/>
            <person name="Whary M.T."/>
            <person name="Muthupalani S."/>
            <person name="Sheh A."/>
            <person name="Feng Y."/>
            <person name="Gong G."/>
            <person name="Vandamme P."/>
            <person name="Holcombe H.R."/>
            <person name="Paster B.J."/>
            <person name="Fox J.G."/>
        </authorList>
    </citation>
    <scope>NUCLEOTIDE SEQUENCE [LARGE SCALE GENOMIC DNA]</scope>
    <source>
        <strain evidence="4 5">MIT 97-6194</strain>
    </source>
</reference>
<dbReference type="OrthoDB" id="9778740at2"/>
<dbReference type="PRINTS" id="PR00469">
    <property type="entry name" value="PNDRDTASEII"/>
</dbReference>
<dbReference type="STRING" id="1548018.LS64_13645"/>
<dbReference type="Proteomes" id="UP000477070">
    <property type="component" value="Unassembled WGS sequence"/>
</dbReference>
<proteinExistence type="predicted"/>
<evidence type="ECO:0000313" key="4">
    <source>
        <dbReference type="EMBL" id="TLD95620.1"/>
    </source>
</evidence>
<dbReference type="EMBL" id="QBIU01000001">
    <property type="protein sequence ID" value="MWV69783.1"/>
    <property type="molecule type" value="Genomic_DNA"/>
</dbReference>
<dbReference type="PRINTS" id="PR00368">
    <property type="entry name" value="FADPNR"/>
</dbReference>
<organism evidence="4 5">
    <name type="scientific">Helicobacter saguini</name>
    <dbReference type="NCBI Taxonomy" id="1548018"/>
    <lineage>
        <taxon>Bacteria</taxon>
        <taxon>Pseudomonadati</taxon>
        <taxon>Campylobacterota</taxon>
        <taxon>Epsilonproteobacteria</taxon>
        <taxon>Campylobacterales</taxon>
        <taxon>Helicobacteraceae</taxon>
        <taxon>Helicobacter</taxon>
    </lineage>
</organism>
<evidence type="ECO:0000313" key="5">
    <source>
        <dbReference type="Proteomes" id="UP000029714"/>
    </source>
</evidence>
<dbReference type="Gene3D" id="3.50.50.60">
    <property type="entry name" value="FAD/NAD(P)-binding domain"/>
    <property type="match status" value="2"/>
</dbReference>
<dbReference type="Pfam" id="PF13738">
    <property type="entry name" value="Pyr_redox_3"/>
    <property type="match status" value="1"/>
</dbReference>
<evidence type="ECO:0000256" key="1">
    <source>
        <dbReference type="ARBA" id="ARBA00022630"/>
    </source>
</evidence>
<dbReference type="RefSeq" id="WP_118949258.1">
    <property type="nucleotide sequence ID" value="NZ_JRMP02000002.1"/>
</dbReference>
<reference evidence="4" key="3">
    <citation type="submission" date="2018-04" db="EMBL/GenBank/DDBJ databases">
        <authorList>
            <person name="Sheh A."/>
            <person name="Shen Z."/>
            <person name="Mannion A.J."/>
            <person name="Fox J.G."/>
        </authorList>
    </citation>
    <scope>NUCLEOTIDE SEQUENCE</scope>
    <source>
        <strain evidence="4">MIT 97-6194</strain>
    </source>
</reference>
<keyword evidence="1" id="KW-0285">Flavoprotein</keyword>
<dbReference type="EMBL" id="JRMP02000002">
    <property type="protein sequence ID" value="TLD95620.1"/>
    <property type="molecule type" value="Genomic_DNA"/>
</dbReference>
<reference evidence="3 6" key="4">
    <citation type="submission" date="2019-12" db="EMBL/GenBank/DDBJ databases">
        <title>Multi-Generational Helicobacter saguini Isolates.</title>
        <authorList>
            <person name="Mannion A."/>
            <person name="Shen Z."/>
            <person name="Fox J.G."/>
        </authorList>
    </citation>
    <scope>NUCLEOTIDE SEQUENCE [LARGE SCALE GENOMIC DNA]</scope>
    <source>
        <strain evidence="3">16-048</strain>
        <strain evidence="6">16-048 (F4)</strain>
    </source>
</reference>
<dbReference type="PANTHER" id="PTHR48105">
    <property type="entry name" value="THIOREDOXIN REDUCTASE 1-RELATED-RELATED"/>
    <property type="match status" value="1"/>
</dbReference>
<keyword evidence="5" id="KW-1185">Reference proteome</keyword>
<dbReference type="SUPFAM" id="SSF51905">
    <property type="entry name" value="FAD/NAD(P)-binding domain"/>
    <property type="match status" value="1"/>
</dbReference>